<name>A0A9P6E7U4_9AGAR</name>
<comment type="caution">
    <text evidence="1">The sequence shown here is derived from an EMBL/GenBank/DDBJ whole genome shotgun (WGS) entry which is preliminary data.</text>
</comment>
<protein>
    <submittedName>
        <fullName evidence="1">Uncharacterized protein</fullName>
    </submittedName>
</protein>
<sequence length="168" mass="18535">MWAEGKLSTSICECIVVLLDEYNAGGVSVSNFCRALGPNSFEVFIESCIKRGRPLPVSPMDIRVAPGKSLHTPLLVWVDDNPDNNNYEVAQAKGMGIKVIQLNSTAMAKSWIEANFVFLRDNDELSHLRFISDNARNEMNPRLGETHNAAAGESFLRFLGGASSTRQF</sequence>
<dbReference type="AlphaFoldDB" id="A0A9P6E7U4"/>
<proteinExistence type="predicted"/>
<organism evidence="1 2">
    <name type="scientific">Crepidotus variabilis</name>
    <dbReference type="NCBI Taxonomy" id="179855"/>
    <lineage>
        <taxon>Eukaryota</taxon>
        <taxon>Fungi</taxon>
        <taxon>Dikarya</taxon>
        <taxon>Basidiomycota</taxon>
        <taxon>Agaricomycotina</taxon>
        <taxon>Agaricomycetes</taxon>
        <taxon>Agaricomycetidae</taxon>
        <taxon>Agaricales</taxon>
        <taxon>Agaricineae</taxon>
        <taxon>Crepidotaceae</taxon>
        <taxon>Crepidotus</taxon>
    </lineage>
</organism>
<evidence type="ECO:0000313" key="2">
    <source>
        <dbReference type="Proteomes" id="UP000807306"/>
    </source>
</evidence>
<accession>A0A9P6E7U4</accession>
<dbReference type="EMBL" id="MU157907">
    <property type="protein sequence ID" value="KAF9523944.1"/>
    <property type="molecule type" value="Genomic_DNA"/>
</dbReference>
<gene>
    <name evidence="1" type="ORF">CPB83DRAFT_862006</name>
</gene>
<dbReference type="OrthoDB" id="3254241at2759"/>
<evidence type="ECO:0000313" key="1">
    <source>
        <dbReference type="EMBL" id="KAF9523944.1"/>
    </source>
</evidence>
<keyword evidence="2" id="KW-1185">Reference proteome</keyword>
<dbReference type="Proteomes" id="UP000807306">
    <property type="component" value="Unassembled WGS sequence"/>
</dbReference>
<reference evidence="1" key="1">
    <citation type="submission" date="2020-11" db="EMBL/GenBank/DDBJ databases">
        <authorList>
            <consortium name="DOE Joint Genome Institute"/>
            <person name="Ahrendt S."/>
            <person name="Riley R."/>
            <person name="Andreopoulos W."/>
            <person name="Labutti K."/>
            <person name="Pangilinan J."/>
            <person name="Ruiz-Duenas F.J."/>
            <person name="Barrasa J.M."/>
            <person name="Sanchez-Garcia M."/>
            <person name="Camarero S."/>
            <person name="Miyauchi S."/>
            <person name="Serrano A."/>
            <person name="Linde D."/>
            <person name="Babiker R."/>
            <person name="Drula E."/>
            <person name="Ayuso-Fernandez I."/>
            <person name="Pacheco R."/>
            <person name="Padilla G."/>
            <person name="Ferreira P."/>
            <person name="Barriuso J."/>
            <person name="Kellner H."/>
            <person name="Castanera R."/>
            <person name="Alfaro M."/>
            <person name="Ramirez L."/>
            <person name="Pisabarro A.G."/>
            <person name="Kuo A."/>
            <person name="Tritt A."/>
            <person name="Lipzen A."/>
            <person name="He G."/>
            <person name="Yan M."/>
            <person name="Ng V."/>
            <person name="Cullen D."/>
            <person name="Martin F."/>
            <person name="Rosso M.-N."/>
            <person name="Henrissat B."/>
            <person name="Hibbett D."/>
            <person name="Martinez A.T."/>
            <person name="Grigoriev I.V."/>
        </authorList>
    </citation>
    <scope>NUCLEOTIDE SEQUENCE</scope>
    <source>
        <strain evidence="1">CBS 506.95</strain>
    </source>
</reference>